<sequence length="366" mass="41836">MSNLEAGLDAKIVLQEQPTKIATRDASIDVPSDVIQIGSCLVEIYSGVPREDRQGRKAVDCAFVVTNPLFQPTTSVRMMQAWWYPDTLPVCDGHLWALPLHSGYKYSRVSGWQFHTVGLVIVAAQERQGFWKRVGAYFRDESYFYDRMSRKYHPYKDEFNTDASTTGESVTSESGSDHEPRGRDLYEEGLTLDELMDPERLVRKKFGLPYSTRRKQESDPRKDESLEDEIGSEELNAGTSENESNFEELASEDKPKFESDTKDVEAEVMFPYKPRHESGTDNSNADDSDTNSGIMLRLYQGRKHWMKKRLRRRRCLIRLAYQFPQNHGYATCYWINGSLVILNALAQALPQLLNSIDYAAISLQVA</sequence>
<name>A0A6A6AC82_9PLEO</name>
<dbReference type="AlphaFoldDB" id="A0A6A6AC82"/>
<dbReference type="EMBL" id="ML977506">
    <property type="protein sequence ID" value="KAF2129196.1"/>
    <property type="molecule type" value="Genomic_DNA"/>
</dbReference>
<feature type="compositionally biased region" description="Basic and acidic residues" evidence="1">
    <location>
        <begin position="214"/>
        <end position="224"/>
    </location>
</feature>
<feature type="region of interest" description="Disordered" evidence="1">
    <location>
        <begin position="211"/>
        <end position="261"/>
    </location>
</feature>
<dbReference type="RefSeq" id="XP_033523585.1">
    <property type="nucleotide sequence ID" value="XM_033671975.1"/>
</dbReference>
<dbReference type="OrthoDB" id="10675661at2759"/>
<dbReference type="Proteomes" id="UP000799771">
    <property type="component" value="Unassembled WGS sequence"/>
</dbReference>
<accession>A0A6A6AC82</accession>
<protein>
    <submittedName>
        <fullName evidence="2">Uncharacterized protein</fullName>
    </submittedName>
</protein>
<feature type="region of interest" description="Disordered" evidence="1">
    <location>
        <begin position="159"/>
        <end position="183"/>
    </location>
</feature>
<evidence type="ECO:0000256" key="1">
    <source>
        <dbReference type="SAM" id="MobiDB-lite"/>
    </source>
</evidence>
<keyword evidence="3" id="KW-1185">Reference proteome</keyword>
<feature type="compositionally biased region" description="Low complexity" evidence="1">
    <location>
        <begin position="164"/>
        <end position="174"/>
    </location>
</feature>
<gene>
    <name evidence="2" type="ORF">P153DRAFT_402886</name>
</gene>
<proteinExistence type="predicted"/>
<evidence type="ECO:0000313" key="3">
    <source>
        <dbReference type="Proteomes" id="UP000799771"/>
    </source>
</evidence>
<dbReference type="GeneID" id="54412407"/>
<feature type="compositionally biased region" description="Basic and acidic residues" evidence="1">
    <location>
        <begin position="251"/>
        <end position="261"/>
    </location>
</feature>
<reference evidence="2" key="1">
    <citation type="journal article" date="2020" name="Stud. Mycol.">
        <title>101 Dothideomycetes genomes: a test case for predicting lifestyles and emergence of pathogens.</title>
        <authorList>
            <person name="Haridas S."/>
            <person name="Albert R."/>
            <person name="Binder M."/>
            <person name="Bloem J."/>
            <person name="Labutti K."/>
            <person name="Salamov A."/>
            <person name="Andreopoulos B."/>
            <person name="Baker S."/>
            <person name="Barry K."/>
            <person name="Bills G."/>
            <person name="Bluhm B."/>
            <person name="Cannon C."/>
            <person name="Castanera R."/>
            <person name="Culley D."/>
            <person name="Daum C."/>
            <person name="Ezra D."/>
            <person name="Gonzalez J."/>
            <person name="Henrissat B."/>
            <person name="Kuo A."/>
            <person name="Liang C."/>
            <person name="Lipzen A."/>
            <person name="Lutzoni F."/>
            <person name="Magnuson J."/>
            <person name="Mondo S."/>
            <person name="Nolan M."/>
            <person name="Ohm R."/>
            <person name="Pangilinan J."/>
            <person name="Park H.-J."/>
            <person name="Ramirez L."/>
            <person name="Alfaro M."/>
            <person name="Sun H."/>
            <person name="Tritt A."/>
            <person name="Yoshinaga Y."/>
            <person name="Zwiers L.-H."/>
            <person name="Turgeon B."/>
            <person name="Goodwin S."/>
            <person name="Spatafora J."/>
            <person name="Crous P."/>
            <person name="Grigoriev I."/>
        </authorList>
    </citation>
    <scope>NUCLEOTIDE SEQUENCE</scope>
    <source>
        <strain evidence="2">CBS 119687</strain>
    </source>
</reference>
<evidence type="ECO:0000313" key="2">
    <source>
        <dbReference type="EMBL" id="KAF2129196.1"/>
    </source>
</evidence>
<organism evidence="2 3">
    <name type="scientific">Dothidotthia symphoricarpi CBS 119687</name>
    <dbReference type="NCBI Taxonomy" id="1392245"/>
    <lineage>
        <taxon>Eukaryota</taxon>
        <taxon>Fungi</taxon>
        <taxon>Dikarya</taxon>
        <taxon>Ascomycota</taxon>
        <taxon>Pezizomycotina</taxon>
        <taxon>Dothideomycetes</taxon>
        <taxon>Pleosporomycetidae</taxon>
        <taxon>Pleosporales</taxon>
        <taxon>Dothidotthiaceae</taxon>
        <taxon>Dothidotthia</taxon>
    </lineage>
</organism>